<dbReference type="RefSeq" id="WP_073315301.1">
    <property type="nucleotide sequence ID" value="NZ_FQYP01000002.1"/>
</dbReference>
<dbReference type="PANTHER" id="PTHR30069:SF29">
    <property type="entry name" value="HEMOGLOBIN AND HEMOGLOBIN-HAPTOGLOBIN-BINDING PROTEIN 1-RELATED"/>
    <property type="match status" value="1"/>
</dbReference>
<proteinExistence type="inferred from homology"/>
<keyword evidence="8" id="KW-0675">Receptor</keyword>
<evidence type="ECO:0000256" key="7">
    <source>
        <dbReference type="ARBA" id="ARBA00023136"/>
    </source>
</evidence>
<dbReference type="GO" id="GO:0015344">
    <property type="term" value="F:siderophore uptake transmembrane transporter activity"/>
    <property type="evidence" value="ECO:0007669"/>
    <property type="project" value="TreeGrafter"/>
</dbReference>
<dbReference type="GO" id="GO:0009279">
    <property type="term" value="C:cell outer membrane"/>
    <property type="evidence" value="ECO:0007669"/>
    <property type="project" value="UniProtKB-SubCell"/>
</dbReference>
<dbReference type="AlphaFoldDB" id="A0A1M6DBB4"/>
<feature type="domain" description="TonB-dependent receptor plug" evidence="14">
    <location>
        <begin position="50"/>
        <end position="155"/>
    </location>
</feature>
<dbReference type="Gene3D" id="2.170.130.10">
    <property type="entry name" value="TonB-dependent receptor, plug domain"/>
    <property type="match status" value="1"/>
</dbReference>
<organism evidence="15 16">
    <name type="scientific">Aquimarina spongiae</name>
    <dbReference type="NCBI Taxonomy" id="570521"/>
    <lineage>
        <taxon>Bacteria</taxon>
        <taxon>Pseudomonadati</taxon>
        <taxon>Bacteroidota</taxon>
        <taxon>Flavobacteriia</taxon>
        <taxon>Flavobacteriales</taxon>
        <taxon>Flavobacteriaceae</taxon>
        <taxon>Aquimarina</taxon>
    </lineage>
</organism>
<evidence type="ECO:0000256" key="2">
    <source>
        <dbReference type="ARBA" id="ARBA00022448"/>
    </source>
</evidence>
<dbReference type="OrthoDB" id="9758472at2"/>
<evidence type="ECO:0000256" key="3">
    <source>
        <dbReference type="ARBA" id="ARBA00022452"/>
    </source>
</evidence>
<evidence type="ECO:0000256" key="11">
    <source>
        <dbReference type="RuleBase" id="RU003357"/>
    </source>
</evidence>
<gene>
    <name evidence="15" type="ORF">SAMN04488508_102530</name>
</gene>
<feature type="chain" id="PRO_5012183804" evidence="12">
    <location>
        <begin position="22"/>
        <end position="652"/>
    </location>
</feature>
<evidence type="ECO:0000259" key="14">
    <source>
        <dbReference type="Pfam" id="PF07715"/>
    </source>
</evidence>
<dbReference type="SUPFAM" id="SSF56935">
    <property type="entry name" value="Porins"/>
    <property type="match status" value="1"/>
</dbReference>
<evidence type="ECO:0000313" key="15">
    <source>
        <dbReference type="EMBL" id="SHI70542.1"/>
    </source>
</evidence>
<keyword evidence="3 10" id="KW-1134">Transmembrane beta strand</keyword>
<dbReference type="Gene3D" id="2.40.170.20">
    <property type="entry name" value="TonB-dependent receptor, beta-barrel domain"/>
    <property type="match status" value="1"/>
</dbReference>
<sequence>MNTRMFFGAAFLLLGSSLAISQESQEDQNVTELEEVVISDSKFGLKREQSGKVITKITTEQLAQSKGQSVATVLNRVAGIEINGNTSAPGQSLGYFIRGGRNRQVVIRVDGVTVSDPSTITGEFDLRLLSVNQIKEIEILKGASSTLYGSGASTAVVNIITKTGSKEKISANFQSSLGTNQSQDDQDYDINEFVNLASINGTVGKVTYLTSFSNHFAEGLSAAEKLPDDTSDTTFEDDAYSKFNVNARVGYEVNERLKIDLFGSLDQYNNEFDAGAGADADNDAFSRQLRAGASAEYKYDKGSIVFTNSYSLLDRDFFSNTFATKNESRFYSYDLYNKYNFNNMFYTVVGVNGSNNDYNGFSAASRRDPFVQTINDEVADFDIIDPYVNVVYVSDFGLNVNAGARLNIHSEYGTHLVYSVNPSYTYKFDESYIKALASYSTAYITPSLFQLYSGNFGNQELDPEENTTLEVGLEFSSNKKLRISAVYFKRDEENFVDFVDTGGFVFQYQNIDADFSTSGLEFEISSRLLEDKLSLAGNFTYTDVDEDLSQIRIPEIKVNANVGYQFSENTNAAINFQYNDERDDSFFNLATFASEPITLDSYVLVDFSINHRVSKHVSLFAAIENITNEDYQEIFGFSTRGRNARFGLNLDF</sequence>
<dbReference type="InterPro" id="IPR036942">
    <property type="entry name" value="Beta-barrel_TonB_sf"/>
</dbReference>
<keyword evidence="7 10" id="KW-0472">Membrane</keyword>
<dbReference type="InterPro" id="IPR012910">
    <property type="entry name" value="Plug_dom"/>
</dbReference>
<evidence type="ECO:0000256" key="10">
    <source>
        <dbReference type="PROSITE-ProRule" id="PRU01360"/>
    </source>
</evidence>
<accession>A0A1M6DBB4</accession>
<feature type="domain" description="TonB-dependent receptor-like beta-barrel" evidence="13">
    <location>
        <begin position="271"/>
        <end position="626"/>
    </location>
</feature>
<comment type="subcellular location">
    <subcellularLocation>
        <location evidence="1 10">Cell outer membrane</location>
        <topology evidence="1 10">Multi-pass membrane protein</topology>
    </subcellularLocation>
</comment>
<dbReference type="InterPro" id="IPR037066">
    <property type="entry name" value="Plug_dom_sf"/>
</dbReference>
<dbReference type="PROSITE" id="PS52016">
    <property type="entry name" value="TONB_DEPENDENT_REC_3"/>
    <property type="match status" value="1"/>
</dbReference>
<evidence type="ECO:0000256" key="1">
    <source>
        <dbReference type="ARBA" id="ARBA00004571"/>
    </source>
</evidence>
<evidence type="ECO:0000256" key="9">
    <source>
        <dbReference type="ARBA" id="ARBA00023237"/>
    </source>
</evidence>
<name>A0A1M6DBB4_9FLAO</name>
<dbReference type="GO" id="GO:0044718">
    <property type="term" value="P:siderophore transmembrane transport"/>
    <property type="evidence" value="ECO:0007669"/>
    <property type="project" value="TreeGrafter"/>
</dbReference>
<keyword evidence="4 10" id="KW-0812">Transmembrane</keyword>
<keyword evidence="9 10" id="KW-0998">Cell outer membrane</keyword>
<dbReference type="PANTHER" id="PTHR30069">
    <property type="entry name" value="TONB-DEPENDENT OUTER MEMBRANE RECEPTOR"/>
    <property type="match status" value="1"/>
</dbReference>
<dbReference type="Pfam" id="PF07715">
    <property type="entry name" value="Plug"/>
    <property type="match status" value="1"/>
</dbReference>
<keyword evidence="2 10" id="KW-0813">Transport</keyword>
<dbReference type="Proteomes" id="UP000184432">
    <property type="component" value="Unassembled WGS sequence"/>
</dbReference>
<reference evidence="16" key="1">
    <citation type="submission" date="2016-11" db="EMBL/GenBank/DDBJ databases">
        <authorList>
            <person name="Varghese N."/>
            <person name="Submissions S."/>
        </authorList>
    </citation>
    <scope>NUCLEOTIDE SEQUENCE [LARGE SCALE GENOMIC DNA]</scope>
    <source>
        <strain evidence="16">DSM 22623</strain>
    </source>
</reference>
<evidence type="ECO:0000256" key="4">
    <source>
        <dbReference type="ARBA" id="ARBA00022692"/>
    </source>
</evidence>
<evidence type="ECO:0000256" key="5">
    <source>
        <dbReference type="ARBA" id="ARBA00022729"/>
    </source>
</evidence>
<feature type="signal peptide" evidence="12">
    <location>
        <begin position="1"/>
        <end position="21"/>
    </location>
</feature>
<dbReference type="EMBL" id="FQYP01000002">
    <property type="protein sequence ID" value="SHI70542.1"/>
    <property type="molecule type" value="Genomic_DNA"/>
</dbReference>
<evidence type="ECO:0000256" key="12">
    <source>
        <dbReference type="SAM" id="SignalP"/>
    </source>
</evidence>
<keyword evidence="6 11" id="KW-0798">TonB box</keyword>
<evidence type="ECO:0000259" key="13">
    <source>
        <dbReference type="Pfam" id="PF00593"/>
    </source>
</evidence>
<dbReference type="InterPro" id="IPR000531">
    <property type="entry name" value="Beta-barrel_TonB"/>
</dbReference>
<protein>
    <submittedName>
        <fullName evidence="15">Vitamin B12 transporter</fullName>
    </submittedName>
</protein>
<dbReference type="InterPro" id="IPR039426">
    <property type="entry name" value="TonB-dep_rcpt-like"/>
</dbReference>
<evidence type="ECO:0000256" key="8">
    <source>
        <dbReference type="ARBA" id="ARBA00023170"/>
    </source>
</evidence>
<evidence type="ECO:0000313" key="16">
    <source>
        <dbReference type="Proteomes" id="UP000184432"/>
    </source>
</evidence>
<dbReference type="STRING" id="570521.SAMN04488508_102530"/>
<comment type="similarity">
    <text evidence="10 11">Belongs to the TonB-dependent receptor family.</text>
</comment>
<keyword evidence="16" id="KW-1185">Reference proteome</keyword>
<dbReference type="Pfam" id="PF00593">
    <property type="entry name" value="TonB_dep_Rec_b-barrel"/>
    <property type="match status" value="1"/>
</dbReference>
<keyword evidence="5 12" id="KW-0732">Signal</keyword>
<evidence type="ECO:0000256" key="6">
    <source>
        <dbReference type="ARBA" id="ARBA00023077"/>
    </source>
</evidence>